<protein>
    <submittedName>
        <fullName evidence="2">Uncharacterized protein</fullName>
    </submittedName>
</protein>
<comment type="caution">
    <text evidence="2">The sequence shown here is derived from an EMBL/GenBank/DDBJ whole genome shotgun (WGS) entry which is preliminary data.</text>
</comment>
<organism evidence="2 3">
    <name type="scientific">Kipferlia bialata</name>
    <dbReference type="NCBI Taxonomy" id="797122"/>
    <lineage>
        <taxon>Eukaryota</taxon>
        <taxon>Metamonada</taxon>
        <taxon>Carpediemonas-like organisms</taxon>
        <taxon>Kipferlia</taxon>
    </lineage>
</organism>
<dbReference type="AlphaFoldDB" id="A0A9K3GSD9"/>
<feature type="region of interest" description="Disordered" evidence="1">
    <location>
        <begin position="20"/>
        <end position="39"/>
    </location>
</feature>
<evidence type="ECO:0000313" key="2">
    <source>
        <dbReference type="EMBL" id="GIQ92636.1"/>
    </source>
</evidence>
<sequence length="39" mass="4501">LKEDQDNQITPDLFASLRLEHTVRQSPSHRAREWAGSPN</sequence>
<accession>A0A9K3GSD9</accession>
<reference evidence="2 3" key="1">
    <citation type="journal article" date="2018" name="PLoS ONE">
        <title>The draft genome of Kipferlia bialata reveals reductive genome evolution in fornicate parasites.</title>
        <authorList>
            <person name="Tanifuji G."/>
            <person name="Takabayashi S."/>
            <person name="Kume K."/>
            <person name="Takagi M."/>
            <person name="Nakayama T."/>
            <person name="Kamikawa R."/>
            <person name="Inagaki Y."/>
            <person name="Hashimoto T."/>
        </authorList>
    </citation>
    <scope>NUCLEOTIDE SEQUENCE [LARGE SCALE GENOMIC DNA]</scope>
    <source>
        <strain evidence="2">NY0173</strain>
    </source>
</reference>
<evidence type="ECO:0000256" key="1">
    <source>
        <dbReference type="SAM" id="MobiDB-lite"/>
    </source>
</evidence>
<name>A0A9K3GSD9_9EUKA</name>
<gene>
    <name evidence="2" type="ORF">KIPB_016524</name>
</gene>
<feature type="non-terminal residue" evidence="2">
    <location>
        <position position="39"/>
    </location>
</feature>
<dbReference type="Proteomes" id="UP000265618">
    <property type="component" value="Unassembled WGS sequence"/>
</dbReference>
<keyword evidence="3" id="KW-1185">Reference proteome</keyword>
<proteinExistence type="predicted"/>
<dbReference type="EMBL" id="BDIP01010161">
    <property type="protein sequence ID" value="GIQ92636.1"/>
    <property type="molecule type" value="Genomic_DNA"/>
</dbReference>
<evidence type="ECO:0000313" key="3">
    <source>
        <dbReference type="Proteomes" id="UP000265618"/>
    </source>
</evidence>
<feature type="non-terminal residue" evidence="2">
    <location>
        <position position="1"/>
    </location>
</feature>